<organism evidence="2 3">
    <name type="scientific">Arthrobotrys conoides</name>
    <dbReference type="NCBI Taxonomy" id="74498"/>
    <lineage>
        <taxon>Eukaryota</taxon>
        <taxon>Fungi</taxon>
        <taxon>Dikarya</taxon>
        <taxon>Ascomycota</taxon>
        <taxon>Pezizomycotina</taxon>
        <taxon>Orbiliomycetes</taxon>
        <taxon>Orbiliales</taxon>
        <taxon>Orbiliaceae</taxon>
        <taxon>Arthrobotrys</taxon>
    </lineage>
</organism>
<evidence type="ECO:0000313" key="3">
    <source>
        <dbReference type="Proteomes" id="UP001307849"/>
    </source>
</evidence>
<comment type="caution">
    <text evidence="2">The sequence shown here is derived from an EMBL/GenBank/DDBJ whole genome shotgun (WGS) entry which is preliminary data.</text>
</comment>
<evidence type="ECO:0000256" key="1">
    <source>
        <dbReference type="SAM" id="MobiDB-lite"/>
    </source>
</evidence>
<protein>
    <submittedName>
        <fullName evidence="2">Uncharacterized protein</fullName>
    </submittedName>
</protein>
<gene>
    <name evidence="2" type="ORF">TWF506_009180</name>
</gene>
<feature type="compositionally biased region" description="Acidic residues" evidence="1">
    <location>
        <begin position="269"/>
        <end position="278"/>
    </location>
</feature>
<sequence length="295" mass="31932">MATTKVSLGLSAQKSLPGYLRPTIASSMRTVSKSRTMPAATKQRTVLPVQLRGGVVPQGAKKAMAKAGVAATPRQTLATKTAETKKTTTTITTALPKAPVEGPETVPGKLVDLLVKEGETKTTTTTTTTEASPEAPVEGPETVPGKLVALSVTTAETAETTVPAAPVEGPETVPGKLVVRSAETTTKKTVTTRKERRRPTLGDLVEILRTQSPRGALLWGPMGMWKQKARKFLAGFPERERKRRAKKRVKNFRNREGHFAVRRPRLETVEEGEEEEDMMTSFLGHRGSVEDEQGK</sequence>
<reference evidence="2 3" key="1">
    <citation type="submission" date="2019-10" db="EMBL/GenBank/DDBJ databases">
        <authorList>
            <person name="Palmer J.M."/>
        </authorList>
    </citation>
    <scope>NUCLEOTIDE SEQUENCE [LARGE SCALE GENOMIC DNA]</scope>
    <source>
        <strain evidence="2 3">TWF506</strain>
    </source>
</reference>
<dbReference type="EMBL" id="JAVHJM010000006">
    <property type="protein sequence ID" value="KAK6513018.1"/>
    <property type="molecule type" value="Genomic_DNA"/>
</dbReference>
<evidence type="ECO:0000313" key="2">
    <source>
        <dbReference type="EMBL" id="KAK6513018.1"/>
    </source>
</evidence>
<feature type="region of interest" description="Disordered" evidence="1">
    <location>
        <begin position="267"/>
        <end position="295"/>
    </location>
</feature>
<proteinExistence type="predicted"/>
<feature type="region of interest" description="Disordered" evidence="1">
    <location>
        <begin position="119"/>
        <end position="142"/>
    </location>
</feature>
<dbReference type="AlphaFoldDB" id="A0AAN8NUR8"/>
<accession>A0AAN8NUR8</accession>
<dbReference type="Proteomes" id="UP001307849">
    <property type="component" value="Unassembled WGS sequence"/>
</dbReference>
<name>A0AAN8NUR8_9PEZI</name>
<keyword evidence="3" id="KW-1185">Reference proteome</keyword>